<dbReference type="SMART" id="SM00328">
    <property type="entry name" value="BPI1"/>
    <property type="match status" value="1"/>
</dbReference>
<keyword evidence="1" id="KW-0732">Signal</keyword>
<dbReference type="Proteomes" id="UP000298663">
    <property type="component" value="Chromosome X"/>
</dbReference>
<dbReference type="EMBL" id="AZBU02000001">
    <property type="protein sequence ID" value="TMS37973.1"/>
    <property type="molecule type" value="Genomic_DNA"/>
</dbReference>
<keyword evidence="4" id="KW-1185">Reference proteome</keyword>
<accession>A0A4V6YSY0</accession>
<dbReference type="EMBL" id="CM016762">
    <property type="protein sequence ID" value="TMS37973.1"/>
    <property type="molecule type" value="Genomic_DNA"/>
</dbReference>
<organism evidence="3 4">
    <name type="scientific">Steinernema carpocapsae</name>
    <name type="common">Entomopathogenic nematode</name>
    <dbReference type="NCBI Taxonomy" id="34508"/>
    <lineage>
        <taxon>Eukaryota</taxon>
        <taxon>Metazoa</taxon>
        <taxon>Ecdysozoa</taxon>
        <taxon>Nematoda</taxon>
        <taxon>Chromadorea</taxon>
        <taxon>Rhabditida</taxon>
        <taxon>Tylenchina</taxon>
        <taxon>Panagrolaimomorpha</taxon>
        <taxon>Strongyloidoidea</taxon>
        <taxon>Steinernematidae</taxon>
        <taxon>Steinernema</taxon>
    </lineage>
</organism>
<dbReference type="PANTHER" id="PTHR10504">
    <property type="entry name" value="BACTERICIDAL PERMEABILITY-INCREASING BPI PROTEIN-RELATED"/>
    <property type="match status" value="1"/>
</dbReference>
<dbReference type="SUPFAM" id="SSF55394">
    <property type="entry name" value="Bactericidal permeability-increasing protein, BPI"/>
    <property type="match status" value="1"/>
</dbReference>
<feature type="chain" id="PRO_5021002890" description="Lipid-binding serum glycoprotein N-terminal domain-containing protein" evidence="1">
    <location>
        <begin position="24"/>
        <end position="222"/>
    </location>
</feature>
<dbReference type="Pfam" id="PF01273">
    <property type="entry name" value="LBP_BPI_CETP"/>
    <property type="match status" value="1"/>
</dbReference>
<dbReference type="GO" id="GO:0008289">
    <property type="term" value="F:lipid binding"/>
    <property type="evidence" value="ECO:0007669"/>
    <property type="project" value="InterPro"/>
</dbReference>
<dbReference type="OrthoDB" id="10255543at2759"/>
<evidence type="ECO:0000259" key="2">
    <source>
        <dbReference type="SMART" id="SM00328"/>
    </source>
</evidence>
<dbReference type="InterPro" id="IPR017942">
    <property type="entry name" value="Lipid-bd_serum_glycop_N"/>
</dbReference>
<evidence type="ECO:0000313" key="3">
    <source>
        <dbReference type="EMBL" id="TMS37973.1"/>
    </source>
</evidence>
<dbReference type="AlphaFoldDB" id="A0A4V6YSY0"/>
<protein>
    <recommendedName>
        <fullName evidence="2">Lipid-binding serum glycoprotein N-terminal domain-containing protein</fullName>
    </recommendedName>
</protein>
<feature type="domain" description="Lipid-binding serum glycoprotein N-terminal" evidence="2">
    <location>
        <begin position="51"/>
        <end position="220"/>
    </location>
</feature>
<evidence type="ECO:0000256" key="1">
    <source>
        <dbReference type="SAM" id="SignalP"/>
    </source>
</evidence>
<sequence length="222" mass="24768">MVVRLFLLLLLCLILTNPSKVAGAEPKSLRDVISPLLLQNTHTDNPGLYLRLMPTGLAYLREVGMKVVNEEVLKLSLPTITETVEAGQVSIVNAFISKYWAPVEYNLDLVKPNTFTWSMSKMHIRAAGEFVARLNGALLLPSVPIQGQFETLLGHIGLTISVRMTRTSLGAPQVESAYCKSEIGYVDLNVRNTGVLTDFFINSFKGWLLRTQLLRQTTFHEH</sequence>
<reference evidence="3 4" key="1">
    <citation type="journal article" date="2015" name="Genome Biol.">
        <title>Comparative genomics of Steinernema reveals deeply conserved gene regulatory networks.</title>
        <authorList>
            <person name="Dillman A.R."/>
            <person name="Macchietto M."/>
            <person name="Porter C.F."/>
            <person name="Rogers A."/>
            <person name="Williams B."/>
            <person name="Antoshechkin I."/>
            <person name="Lee M.M."/>
            <person name="Goodwin Z."/>
            <person name="Lu X."/>
            <person name="Lewis E.E."/>
            <person name="Goodrich-Blair H."/>
            <person name="Stock S.P."/>
            <person name="Adams B.J."/>
            <person name="Sternberg P.W."/>
            <person name="Mortazavi A."/>
        </authorList>
    </citation>
    <scope>NUCLEOTIDE SEQUENCE [LARGE SCALE GENOMIC DNA]</scope>
    <source>
        <strain evidence="3 4">ALL</strain>
    </source>
</reference>
<gene>
    <name evidence="3" type="ORF">L596_004798</name>
</gene>
<dbReference type="InterPro" id="IPR017943">
    <property type="entry name" value="Bactericidal_perm-incr_a/b_dom"/>
</dbReference>
<dbReference type="InterPro" id="IPR032942">
    <property type="entry name" value="BPI/LBP/Plunc"/>
</dbReference>
<proteinExistence type="predicted"/>
<dbReference type="PANTHER" id="PTHR10504:SF137">
    <property type="entry name" value="BPI FOLD-CONTAINING FAMILY C PROTEIN"/>
    <property type="match status" value="1"/>
</dbReference>
<evidence type="ECO:0000313" key="4">
    <source>
        <dbReference type="Proteomes" id="UP000298663"/>
    </source>
</evidence>
<dbReference type="GO" id="GO:0005615">
    <property type="term" value="C:extracellular space"/>
    <property type="evidence" value="ECO:0007669"/>
    <property type="project" value="TreeGrafter"/>
</dbReference>
<name>A0A4V6YSY0_STECR</name>
<dbReference type="Gene3D" id="3.15.10.10">
    <property type="entry name" value="Bactericidal permeability-increasing protein, domain 1"/>
    <property type="match status" value="1"/>
</dbReference>
<feature type="signal peptide" evidence="1">
    <location>
        <begin position="1"/>
        <end position="23"/>
    </location>
</feature>
<reference evidence="3 4" key="2">
    <citation type="journal article" date="2019" name="G3 (Bethesda)">
        <title>Hybrid Assembly of the Genome of the Entomopathogenic Nematode Steinernema carpocapsae Identifies the X-Chromosome.</title>
        <authorList>
            <person name="Serra L."/>
            <person name="Macchietto M."/>
            <person name="Macias-Munoz A."/>
            <person name="McGill C.J."/>
            <person name="Rodriguez I.M."/>
            <person name="Rodriguez B."/>
            <person name="Murad R."/>
            <person name="Mortazavi A."/>
        </authorList>
    </citation>
    <scope>NUCLEOTIDE SEQUENCE [LARGE SCALE GENOMIC DNA]</scope>
    <source>
        <strain evidence="3 4">ALL</strain>
    </source>
</reference>
<comment type="caution">
    <text evidence="3">The sequence shown here is derived from an EMBL/GenBank/DDBJ whole genome shotgun (WGS) entry which is preliminary data.</text>
</comment>